<sequence>MAKYLNGSLRQPPGPCPDFMHKIDEACKKASVFWWQLHFPPRVLYKLKLLVLSLTGNLVRSPLADITIILVAVLADFLFALVLYSGSRN</sequence>
<protein>
    <submittedName>
        <fullName evidence="2">Uncharacterized protein</fullName>
    </submittedName>
</protein>
<keyword evidence="3" id="KW-1185">Reference proteome</keyword>
<keyword evidence="1" id="KW-0812">Transmembrane</keyword>
<accession>A0A2P5D7R5</accession>
<dbReference type="EMBL" id="JXTC01000289">
    <property type="protein sequence ID" value="PON69335.1"/>
    <property type="molecule type" value="Genomic_DNA"/>
</dbReference>
<evidence type="ECO:0000313" key="3">
    <source>
        <dbReference type="Proteomes" id="UP000237000"/>
    </source>
</evidence>
<evidence type="ECO:0000256" key="1">
    <source>
        <dbReference type="SAM" id="Phobius"/>
    </source>
</evidence>
<organism evidence="2 3">
    <name type="scientific">Trema orientale</name>
    <name type="common">Charcoal tree</name>
    <name type="synonym">Celtis orientalis</name>
    <dbReference type="NCBI Taxonomy" id="63057"/>
    <lineage>
        <taxon>Eukaryota</taxon>
        <taxon>Viridiplantae</taxon>
        <taxon>Streptophyta</taxon>
        <taxon>Embryophyta</taxon>
        <taxon>Tracheophyta</taxon>
        <taxon>Spermatophyta</taxon>
        <taxon>Magnoliopsida</taxon>
        <taxon>eudicotyledons</taxon>
        <taxon>Gunneridae</taxon>
        <taxon>Pentapetalae</taxon>
        <taxon>rosids</taxon>
        <taxon>fabids</taxon>
        <taxon>Rosales</taxon>
        <taxon>Cannabaceae</taxon>
        <taxon>Trema</taxon>
    </lineage>
</organism>
<evidence type="ECO:0000313" key="2">
    <source>
        <dbReference type="EMBL" id="PON69335.1"/>
    </source>
</evidence>
<comment type="caution">
    <text evidence="2">The sequence shown here is derived from an EMBL/GenBank/DDBJ whole genome shotgun (WGS) entry which is preliminary data.</text>
</comment>
<reference evidence="3" key="1">
    <citation type="submission" date="2016-06" db="EMBL/GenBank/DDBJ databases">
        <title>Parallel loss of symbiosis genes in relatives of nitrogen-fixing non-legume Parasponia.</title>
        <authorList>
            <person name="Van Velzen R."/>
            <person name="Holmer R."/>
            <person name="Bu F."/>
            <person name="Rutten L."/>
            <person name="Van Zeijl A."/>
            <person name="Liu W."/>
            <person name="Santuari L."/>
            <person name="Cao Q."/>
            <person name="Sharma T."/>
            <person name="Shen D."/>
            <person name="Roswanjaya Y."/>
            <person name="Wardhani T."/>
            <person name="Kalhor M.S."/>
            <person name="Jansen J."/>
            <person name="Van den Hoogen J."/>
            <person name="Gungor B."/>
            <person name="Hartog M."/>
            <person name="Hontelez J."/>
            <person name="Verver J."/>
            <person name="Yang W.-C."/>
            <person name="Schijlen E."/>
            <person name="Repin R."/>
            <person name="Schilthuizen M."/>
            <person name="Schranz E."/>
            <person name="Heidstra R."/>
            <person name="Miyata K."/>
            <person name="Fedorova E."/>
            <person name="Kohlen W."/>
            <person name="Bisseling T."/>
            <person name="Smit S."/>
            <person name="Geurts R."/>
        </authorList>
    </citation>
    <scope>NUCLEOTIDE SEQUENCE [LARGE SCALE GENOMIC DNA]</scope>
    <source>
        <strain evidence="3">cv. RG33-2</strain>
    </source>
</reference>
<keyword evidence="1" id="KW-0472">Membrane</keyword>
<gene>
    <name evidence="2" type="ORF">TorRG33x02_259580</name>
</gene>
<proteinExistence type="predicted"/>
<dbReference type="InParanoid" id="A0A2P5D7R5"/>
<feature type="transmembrane region" description="Helical" evidence="1">
    <location>
        <begin position="63"/>
        <end position="84"/>
    </location>
</feature>
<dbReference type="AlphaFoldDB" id="A0A2P5D7R5"/>
<keyword evidence="1" id="KW-1133">Transmembrane helix</keyword>
<name>A0A2P5D7R5_TREOI</name>
<dbReference type="Proteomes" id="UP000237000">
    <property type="component" value="Unassembled WGS sequence"/>
</dbReference>